<dbReference type="Proteomes" id="UP000034037">
    <property type="component" value="Chromosome"/>
</dbReference>
<evidence type="ECO:0000313" key="1">
    <source>
        <dbReference type="EMBL" id="AKF26820.1"/>
    </source>
</evidence>
<protein>
    <submittedName>
        <fullName evidence="1">Uncharacterized protein</fullName>
    </submittedName>
</protein>
<dbReference type="EMBL" id="CP011309">
    <property type="protein sequence ID" value="AKF26820.1"/>
    <property type="molecule type" value="Genomic_DNA"/>
</dbReference>
<dbReference type="PATRIC" id="fig|92706.3.peg.877"/>
<proteinExistence type="predicted"/>
<accession>A0A0F6WPX0</accession>
<sequence length="143" mass="16084">MYSDKLILLFLSEQDSSYECCVGLLDGSDGLDYIEKLLKGRKLKNHFLEWENINKADVAREEIYKGQLVHLVFVTALSTPGEISFVFPGQSLMSATLEEDFAALVLEEERTSFRPELSHLWSLPVGWVAPGLEGFVERNSKAA</sequence>
<organism evidence="1 2">
    <name type="scientific">[Brevibacterium] flavum</name>
    <dbReference type="NCBI Taxonomy" id="92706"/>
    <lineage>
        <taxon>Bacteria</taxon>
        <taxon>Bacillati</taxon>
        <taxon>Actinomycetota</taxon>
        <taxon>Actinomycetes</taxon>
        <taxon>Mycobacteriales</taxon>
        <taxon>Corynebacteriaceae</taxon>
        <taxon>Corynebacterium</taxon>
    </lineage>
</organism>
<name>A0A0F6WPX0_9CORY</name>
<gene>
    <name evidence="1" type="ORF">YH66_04235</name>
</gene>
<dbReference type="AlphaFoldDB" id="A0A0F6WPX0"/>
<keyword evidence="2" id="KW-1185">Reference proteome</keyword>
<dbReference type="HOGENOM" id="CLU_1802871_0_0_11"/>
<evidence type="ECO:0000313" key="2">
    <source>
        <dbReference type="Proteomes" id="UP000034037"/>
    </source>
</evidence>
<dbReference type="RefSeq" id="WP_003863518.1">
    <property type="nucleotide sequence ID" value="NZ_CP011309.1"/>
</dbReference>
<reference evidence="1 2" key="1">
    <citation type="submission" date="2015-04" db="EMBL/GenBank/DDBJ databases">
        <title>Complete Genome Sequence of Brevibacterium flavum ATCC 15168.</title>
        <authorList>
            <person name="Ahn J."/>
            <person name="Park G."/>
            <person name="Jeon W."/>
            <person name="Jang Y."/>
            <person name="Jang M."/>
            <person name="Lee H."/>
            <person name="Lee H."/>
        </authorList>
    </citation>
    <scope>NUCLEOTIDE SEQUENCE [LARGE SCALE GENOMIC DNA]</scope>
    <source>
        <strain evidence="1 2">ATCC 15168</strain>
    </source>
</reference>